<keyword evidence="4" id="KW-1185">Reference proteome</keyword>
<gene>
    <name evidence="3" type="ORF">M5K25_006355</name>
</gene>
<feature type="domain" description="Bulb-type lectin" evidence="2">
    <location>
        <begin position="30"/>
        <end position="112"/>
    </location>
</feature>
<feature type="chain" id="PRO_5044796938" description="Bulb-type lectin domain-containing protein" evidence="1">
    <location>
        <begin position="27"/>
        <end position="247"/>
    </location>
</feature>
<evidence type="ECO:0000313" key="4">
    <source>
        <dbReference type="Proteomes" id="UP001552299"/>
    </source>
</evidence>
<sequence>MDFFSMIKILLLCTASLSLLATLASGQNASNYLLSGEHLSTSQYLIEGLGCYLTLCYLTLQENGKLVILENKNDVVWDTKPIKPIGKYILIVQRDYKVVIHGPKFWAGSDDVAIATALNGPMGLSDIFDMKRQRQIDYDRHKYAKMSAEEKKQKKQAIVLASKRRKQFSNLEIASLMLEPFSYIFETKRQRQIEYDRHKYAKMSAEEKKQKKQAIFLASKRRKQFSNLEIACLPSSSHSIGHFLTTI</sequence>
<dbReference type="SUPFAM" id="SSF51110">
    <property type="entry name" value="alpha-D-mannose-specific plant lectins"/>
    <property type="match status" value="1"/>
</dbReference>
<evidence type="ECO:0000259" key="2">
    <source>
        <dbReference type="SMART" id="SM00108"/>
    </source>
</evidence>
<feature type="signal peptide" evidence="1">
    <location>
        <begin position="1"/>
        <end position="26"/>
    </location>
</feature>
<evidence type="ECO:0000256" key="1">
    <source>
        <dbReference type="SAM" id="SignalP"/>
    </source>
</evidence>
<dbReference type="InterPro" id="IPR036426">
    <property type="entry name" value="Bulb-type_lectin_dom_sf"/>
</dbReference>
<keyword evidence="1" id="KW-0732">Signal</keyword>
<dbReference type="SMART" id="SM00108">
    <property type="entry name" value="B_lectin"/>
    <property type="match status" value="1"/>
</dbReference>
<dbReference type="InterPro" id="IPR001480">
    <property type="entry name" value="Bulb-type_lectin_dom"/>
</dbReference>
<organism evidence="3 4">
    <name type="scientific">Dendrobium thyrsiflorum</name>
    <name type="common">Pinecone-like raceme dendrobium</name>
    <name type="synonym">Orchid</name>
    <dbReference type="NCBI Taxonomy" id="117978"/>
    <lineage>
        <taxon>Eukaryota</taxon>
        <taxon>Viridiplantae</taxon>
        <taxon>Streptophyta</taxon>
        <taxon>Embryophyta</taxon>
        <taxon>Tracheophyta</taxon>
        <taxon>Spermatophyta</taxon>
        <taxon>Magnoliopsida</taxon>
        <taxon>Liliopsida</taxon>
        <taxon>Asparagales</taxon>
        <taxon>Orchidaceae</taxon>
        <taxon>Epidendroideae</taxon>
        <taxon>Malaxideae</taxon>
        <taxon>Dendrobiinae</taxon>
        <taxon>Dendrobium</taxon>
    </lineage>
</organism>
<dbReference type="EMBL" id="JANQDX010000006">
    <property type="protein sequence ID" value="KAL0922374.1"/>
    <property type="molecule type" value="Genomic_DNA"/>
</dbReference>
<name>A0ABD0VBC6_DENTH</name>
<dbReference type="AlphaFoldDB" id="A0ABD0VBC6"/>
<evidence type="ECO:0000313" key="3">
    <source>
        <dbReference type="EMBL" id="KAL0922374.1"/>
    </source>
</evidence>
<dbReference type="GO" id="GO:0051707">
    <property type="term" value="P:response to other organism"/>
    <property type="evidence" value="ECO:0007669"/>
    <property type="project" value="UniProtKB-ARBA"/>
</dbReference>
<dbReference type="Proteomes" id="UP001552299">
    <property type="component" value="Unassembled WGS sequence"/>
</dbReference>
<protein>
    <recommendedName>
        <fullName evidence="2">Bulb-type lectin domain-containing protein</fullName>
    </recommendedName>
</protein>
<comment type="caution">
    <text evidence="3">The sequence shown here is derived from an EMBL/GenBank/DDBJ whole genome shotgun (WGS) entry which is preliminary data.</text>
</comment>
<dbReference type="Gene3D" id="2.90.10.10">
    <property type="entry name" value="Bulb-type lectin domain"/>
    <property type="match status" value="1"/>
</dbReference>
<proteinExistence type="predicted"/>
<reference evidence="3 4" key="1">
    <citation type="journal article" date="2024" name="Plant Biotechnol. J.">
        <title>Dendrobium thyrsiflorum genome and its molecular insights into genes involved in important horticultural traits.</title>
        <authorList>
            <person name="Chen B."/>
            <person name="Wang J.Y."/>
            <person name="Zheng P.J."/>
            <person name="Li K.L."/>
            <person name="Liang Y.M."/>
            <person name="Chen X.F."/>
            <person name="Zhang C."/>
            <person name="Zhao X."/>
            <person name="He X."/>
            <person name="Zhang G.Q."/>
            <person name="Liu Z.J."/>
            <person name="Xu Q."/>
        </authorList>
    </citation>
    <scope>NUCLEOTIDE SEQUENCE [LARGE SCALE GENOMIC DNA]</scope>
    <source>
        <strain evidence="3">GZMU011</strain>
    </source>
</reference>
<accession>A0ABD0VBC6</accession>